<gene>
    <name evidence="2" type="ORF">PODCO_306860</name>
</gene>
<dbReference type="EMBL" id="LR026966">
    <property type="protein sequence ID" value="VBB77330.1"/>
    <property type="molecule type" value="Genomic_DNA"/>
</dbReference>
<dbReference type="PANTHER" id="PTHR46434">
    <property type="entry name" value="GENETIC INTERACTOR OF PROHIBITINS 3, MITOCHONDRIAL"/>
    <property type="match status" value="1"/>
</dbReference>
<keyword evidence="3" id="KW-1185">Reference proteome</keyword>
<dbReference type="Proteomes" id="UP000280685">
    <property type="component" value="Chromosome 3"/>
</dbReference>
<dbReference type="InterPro" id="IPR050896">
    <property type="entry name" value="Mito_lipid_metab_GTPase"/>
</dbReference>
<dbReference type="InterPro" id="IPR027417">
    <property type="entry name" value="P-loop_NTPase"/>
</dbReference>
<feature type="compositionally biased region" description="Acidic residues" evidence="1">
    <location>
        <begin position="780"/>
        <end position="789"/>
    </location>
</feature>
<proteinExistence type="predicted"/>
<dbReference type="PANTHER" id="PTHR46434:SF1">
    <property type="entry name" value="GENETIC INTERACTOR OF PROHIBITINS 3, MITOCHONDRIAL"/>
    <property type="match status" value="1"/>
</dbReference>
<organism evidence="2 3">
    <name type="scientific">Podospora comata</name>
    <dbReference type="NCBI Taxonomy" id="48703"/>
    <lineage>
        <taxon>Eukaryota</taxon>
        <taxon>Fungi</taxon>
        <taxon>Dikarya</taxon>
        <taxon>Ascomycota</taxon>
        <taxon>Pezizomycotina</taxon>
        <taxon>Sordariomycetes</taxon>
        <taxon>Sordariomycetidae</taxon>
        <taxon>Sordariales</taxon>
        <taxon>Podosporaceae</taxon>
        <taxon>Podospora</taxon>
    </lineage>
</organism>
<sequence length="857" mass="95902">MPSPDCRPQPLPKKFLGPEILDEDAGCAKSKAASSSTSDLSNRYFSIMHIRPARTASSRWLGSVFNAEHLTPTSVPLYLCPAFRSLSTVANAPHSRPSIPHHRQNAPCQFRQLRRLHEQSSGFEHTSDAPEDITSLEVAPKKKLPPQCHGCGALSQIAVPDEAGYYDMSRKSIRQYLGLDKTTKPDKLEQNDIIKDALSGLDLDALAQAGIDLKSLLPQERHPPSKRELQKIESPPLCDRCHNLVHNSTGNSIYHPTLESIQETIEESPYKYNHIYHIIDAADFPMSLLPRLHSILDITLRTQNRRGGQHKYKRGRLIEMSFIVTRSDLLAPKKEMVDSMMPYIRETLRDALGRVGQRVRLGNVHCVSAKRGWWTKELKEDVWKRGGACWMVGKVNVGKSQLFEAVFPKNRMSEATAVLLNKKKIAPVNVFAKRTAEPLSFTENPEDEEARNTLLPGLSLHTVSDLLPPPQEETAYPAMPIVSSLPGTTASPIRIPFGSGKGELIDLPGLSRGDIELFVRPECRTSLVMKQRIVPEQQTIKPGQSLLIGGFIRITPRNVAPDEELVFLAYAFTPIDPHLTSTEKAIATQTQDPNAPKVGNIALPGTGEKIKHAGAFQLRYDITKARTGPLTRKEAVGLKVDQLPYRVLGIDILIEGVGWVELAVQVRTRKLFDTSAPKPVYAKTPSSDPFHMLTSPATDATTTTPTLDLRPEPVNSLSREKEPKKEKRKLKPAYTPRHERMSDEQLREDLWAAWDEKSSPPREESQNDWEDEFDQRQQQQEEEEQDTTAEPEPNWPVIDVYSPEGKFIGYRPPLNAWLVNKELKSKEAKLSRPRRSMKGVKKGAKSEGRWGGGGGSR</sequence>
<evidence type="ECO:0008006" key="4">
    <source>
        <dbReference type="Google" id="ProtNLM"/>
    </source>
</evidence>
<feature type="compositionally biased region" description="Basic residues" evidence="1">
    <location>
        <begin position="831"/>
        <end position="843"/>
    </location>
</feature>
<dbReference type="SUPFAM" id="SSF52540">
    <property type="entry name" value="P-loop containing nucleoside triphosphate hydrolases"/>
    <property type="match status" value="1"/>
</dbReference>
<name>A0ABY6S787_PODCO</name>
<dbReference type="Gene3D" id="3.40.50.300">
    <property type="entry name" value="P-loop containing nucleotide triphosphate hydrolases"/>
    <property type="match status" value="1"/>
</dbReference>
<accession>A0ABY6S787</accession>
<feature type="region of interest" description="Disordered" evidence="1">
    <location>
        <begin position="677"/>
        <end position="798"/>
    </location>
</feature>
<evidence type="ECO:0000313" key="2">
    <source>
        <dbReference type="EMBL" id="VBB77330.1"/>
    </source>
</evidence>
<reference evidence="2" key="1">
    <citation type="submission" date="2018-02" db="EMBL/GenBank/DDBJ databases">
        <authorList>
            <person name="Silar P."/>
        </authorList>
    </citation>
    <scope>NUCLEOTIDE SEQUENCE [LARGE SCALE GENOMIC DNA]</scope>
    <source>
        <strain evidence="2">T</strain>
    </source>
</reference>
<evidence type="ECO:0000313" key="3">
    <source>
        <dbReference type="Proteomes" id="UP000280685"/>
    </source>
</evidence>
<evidence type="ECO:0000256" key="1">
    <source>
        <dbReference type="SAM" id="MobiDB-lite"/>
    </source>
</evidence>
<feature type="region of interest" description="Disordered" evidence="1">
    <location>
        <begin position="825"/>
        <end position="857"/>
    </location>
</feature>
<feature type="compositionally biased region" description="Low complexity" evidence="1">
    <location>
        <begin position="696"/>
        <end position="708"/>
    </location>
</feature>
<feature type="compositionally biased region" description="Basic and acidic residues" evidence="1">
    <location>
        <begin position="736"/>
        <end position="765"/>
    </location>
</feature>
<protein>
    <recommendedName>
        <fullName evidence="4">Genetic interactor of prohibitins 3, mitochondrial</fullName>
    </recommendedName>
</protein>